<feature type="transmembrane region" description="Helical" evidence="18">
    <location>
        <begin position="334"/>
        <end position="361"/>
    </location>
</feature>
<evidence type="ECO:0000256" key="10">
    <source>
        <dbReference type="ARBA" id="ARBA00022884"/>
    </source>
</evidence>
<evidence type="ECO:0000256" key="7">
    <source>
        <dbReference type="ARBA" id="ARBA00022553"/>
    </source>
</evidence>
<feature type="domain" description="S1 motif" evidence="19">
    <location>
        <begin position="17"/>
        <end position="88"/>
    </location>
</feature>
<dbReference type="Pfam" id="PF00575">
    <property type="entry name" value="S1"/>
    <property type="match status" value="1"/>
</dbReference>
<dbReference type="FunFam" id="1.10.150.190:FF:000002">
    <property type="entry name" value="Translation initiation factor 2, alpha subunit"/>
    <property type="match status" value="1"/>
</dbReference>
<evidence type="ECO:0000256" key="6">
    <source>
        <dbReference type="ARBA" id="ARBA00022540"/>
    </source>
</evidence>
<dbReference type="PROSITE" id="PS50126">
    <property type="entry name" value="S1"/>
    <property type="match status" value="1"/>
</dbReference>
<dbReference type="InterPro" id="IPR019533">
    <property type="entry name" value="Peptidase_S26"/>
</dbReference>
<keyword evidence="11" id="KW-0648">Protein biosynthesis</keyword>
<dbReference type="InterPro" id="IPR024054">
    <property type="entry name" value="TIF2_asu_middle_sf"/>
</dbReference>
<dbReference type="Pfam" id="PF10502">
    <property type="entry name" value="Peptidase_S26"/>
    <property type="match status" value="1"/>
</dbReference>
<comment type="function">
    <text evidence="14">eIF-2 functions in the early steps of protein synthesis by forming a ternary complex with GTP and initiator tRNA. This complex binds to a 40S ribosomal subunit, followed by mRNA binding to form a 43S pre-initiation complex. Junction of the 60S ribosomal subunit to form the 80S initiation complex is preceded by hydrolysis of the GTP bound to eIF-2 and release of an eIF-2-GDP binary complex. In order for eIF-2 to recycle and catalyze another round of initiation, the GDP bound to eIF-2 must exchange with GTP by way of a reaction catalyzed by eIF2B.</text>
</comment>
<dbReference type="SMART" id="SM00316">
    <property type="entry name" value="S1"/>
    <property type="match status" value="1"/>
</dbReference>
<evidence type="ECO:0000256" key="3">
    <source>
        <dbReference type="ARBA" id="ARBA00007223"/>
    </source>
</evidence>
<accession>A0A553HQD1</accession>
<evidence type="ECO:0000256" key="11">
    <source>
        <dbReference type="ARBA" id="ARBA00022917"/>
    </source>
</evidence>
<feature type="active site" evidence="15">
    <location>
        <position position="365"/>
    </location>
</feature>
<keyword evidence="21" id="KW-1185">Reference proteome</keyword>
<dbReference type="InterPro" id="IPR000223">
    <property type="entry name" value="Pept_S26A_signal_pept_1"/>
</dbReference>
<feature type="region of interest" description="Disordered" evidence="17">
    <location>
        <begin position="697"/>
        <end position="731"/>
    </location>
</feature>
<dbReference type="CDD" id="cd04452">
    <property type="entry name" value="S1_IF2_alpha"/>
    <property type="match status" value="1"/>
</dbReference>
<dbReference type="CDD" id="cd06530">
    <property type="entry name" value="S26_SPase_I"/>
    <property type="match status" value="1"/>
</dbReference>
<evidence type="ECO:0000256" key="4">
    <source>
        <dbReference type="ARBA" id="ARBA00020409"/>
    </source>
</evidence>
<evidence type="ECO:0000313" key="21">
    <source>
        <dbReference type="Proteomes" id="UP000319160"/>
    </source>
</evidence>
<keyword evidence="6" id="KW-0396">Initiation factor</keyword>
<dbReference type="Pfam" id="PF00153">
    <property type="entry name" value="Mito_carr"/>
    <property type="match status" value="3"/>
</dbReference>
<dbReference type="AlphaFoldDB" id="A0A553HQD1"/>
<dbReference type="PANTHER" id="PTHR10602:SF0">
    <property type="entry name" value="EUKARYOTIC TRANSLATION INITIATION FACTOR 2 SUBUNIT 1"/>
    <property type="match status" value="1"/>
</dbReference>
<keyword evidence="9" id="KW-0999">Mitochondrion inner membrane</keyword>
<dbReference type="GO" id="GO:0005829">
    <property type="term" value="C:cytosol"/>
    <property type="evidence" value="ECO:0007669"/>
    <property type="project" value="UniProtKB-SubCell"/>
</dbReference>
<sequence>MSLTNCRFYEEPYPEIDSFVMVNVKQIADMGAYVKLLEYDNIDGMILLSELSRRRIRSIQKLIRVGRNEVVVVLRVDKEKGYIDLSKRRVGPEDIVKCEERYNKSKMVHSIMRHVAEKTQTPIQTLYESIAWPLMKKYGHSIDAFKFSITNPDVWNEIAFPSDAVAEELKSYIGKRLTPQPTKVRADIEVTCFEYEGIDAVKTALRTAEARNTEENQVKVRLVSPPLYVLTSMCLDKNVGIARLEEAIVEIRNSITSAGGQLVVKMEPKAVTDSDDAELQALMEKRERENAEVSGDESVSESDDNIPETVLSIIMVFRPVWTRFKQQRAAFGRFGYYMFMFAATVPIVISFNTFVLELAWIRGASMYPFLNSEKDQTTREDVVVNFKYNAQYSLKRGMIVTFWNPLRPELMTVKRIIGLPGDVITPRSPYPVRTVIIPPGHIWVEGDGGERDSQDSNNYGPIATGLIIGKVTHLLWPLHRAGRVNGAYYFGHHLKSMIAGGLGGTTGDMLMHSLDTVKTRQQGDPHIPPKYTSLGSSYYTIWRQEGFIGDLAASIVYVPSEVLKTRLQLQGRFNNPYFKSGYNYKGTFHAARTIVRTEGFSELFSGYKATLYRDLPFSALQFMFYEQFQHWAREWKDSRDIGVRLELLTGAAGGGLAGVITCPLDVVKTRLQTQIDPAPTLHKPKDRTAIDTKAAIKESPAKQAISSSSNSQVRPISTSSPSTSLPRPGAIPLDEDSILKGLRLIYKTEGVGGWFRGVGPRFVWTSVQSGYEDGRLETIAAVP</sequence>
<evidence type="ECO:0000256" key="8">
    <source>
        <dbReference type="ARBA" id="ARBA00022692"/>
    </source>
</evidence>
<dbReference type="EMBL" id="VFLP01000058">
    <property type="protein sequence ID" value="TRX90168.1"/>
    <property type="molecule type" value="Genomic_DNA"/>
</dbReference>
<keyword evidence="12 18" id="KW-1133">Transmembrane helix</keyword>
<evidence type="ECO:0000256" key="15">
    <source>
        <dbReference type="PIRSR" id="PIRSR600223-1"/>
    </source>
</evidence>
<dbReference type="InterPro" id="IPR044126">
    <property type="entry name" value="S1_IF2_alpha"/>
</dbReference>
<evidence type="ECO:0000256" key="18">
    <source>
        <dbReference type="SAM" id="Phobius"/>
    </source>
</evidence>
<feature type="repeat" description="Solcar" evidence="16">
    <location>
        <begin position="641"/>
        <end position="782"/>
    </location>
</feature>
<evidence type="ECO:0000256" key="1">
    <source>
        <dbReference type="ARBA" id="ARBA00004141"/>
    </source>
</evidence>
<keyword evidence="13 16" id="KW-0472">Membrane</keyword>
<dbReference type="PANTHER" id="PTHR10602">
    <property type="entry name" value="EUKARYOTIC TRANSLATION INITIATION FACTOR 2 SUBUNIT 1"/>
    <property type="match status" value="1"/>
</dbReference>
<dbReference type="SUPFAM" id="SSF116742">
    <property type="entry name" value="eIF2alpha middle domain-like"/>
    <property type="match status" value="1"/>
</dbReference>
<evidence type="ECO:0000259" key="19">
    <source>
        <dbReference type="PROSITE" id="PS50126"/>
    </source>
</evidence>
<evidence type="ECO:0000313" key="20">
    <source>
        <dbReference type="EMBL" id="TRX90168.1"/>
    </source>
</evidence>
<evidence type="ECO:0000256" key="17">
    <source>
        <dbReference type="SAM" id="MobiDB-lite"/>
    </source>
</evidence>
<dbReference type="GO" id="GO:0004252">
    <property type="term" value="F:serine-type endopeptidase activity"/>
    <property type="evidence" value="ECO:0007669"/>
    <property type="project" value="InterPro"/>
</dbReference>
<dbReference type="Pfam" id="PF07541">
    <property type="entry name" value="EIF_2_alpha"/>
    <property type="match status" value="1"/>
</dbReference>
<dbReference type="SUPFAM" id="SSF50249">
    <property type="entry name" value="Nucleic acid-binding proteins"/>
    <property type="match status" value="1"/>
</dbReference>
<dbReference type="SUPFAM" id="SSF110993">
    <property type="entry name" value="eIF-2-alpha, C-terminal domain"/>
    <property type="match status" value="1"/>
</dbReference>
<dbReference type="InterPro" id="IPR036286">
    <property type="entry name" value="LexA/Signal_pep-like_sf"/>
</dbReference>
<comment type="subcellular location">
    <subcellularLocation>
        <location evidence="2">Cytoplasm</location>
        <location evidence="2">Cytosol</location>
    </subcellularLocation>
    <subcellularLocation>
        <location evidence="1">Membrane</location>
        <topology evidence="1">Multi-pass membrane protein</topology>
    </subcellularLocation>
</comment>
<dbReference type="GO" id="GO:0043022">
    <property type="term" value="F:ribosome binding"/>
    <property type="evidence" value="ECO:0007669"/>
    <property type="project" value="TreeGrafter"/>
</dbReference>
<proteinExistence type="inferred from homology"/>
<dbReference type="GO" id="GO:0003743">
    <property type="term" value="F:translation initiation factor activity"/>
    <property type="evidence" value="ECO:0007669"/>
    <property type="project" value="UniProtKB-KW"/>
</dbReference>
<dbReference type="OrthoDB" id="415315at2759"/>
<dbReference type="InterPro" id="IPR023395">
    <property type="entry name" value="MCP_dom_sf"/>
</dbReference>
<evidence type="ECO:0000256" key="9">
    <source>
        <dbReference type="ARBA" id="ARBA00022792"/>
    </source>
</evidence>
<dbReference type="Gene3D" id="2.40.50.140">
    <property type="entry name" value="Nucleic acid-binding proteins"/>
    <property type="match status" value="1"/>
</dbReference>
<dbReference type="FunFam" id="2.40.50.140:FF:000015">
    <property type="entry name" value="Eukaryotic translation initiation factor 2 subunit alpha"/>
    <property type="match status" value="1"/>
</dbReference>
<feature type="repeat" description="Solcar" evidence="16">
    <location>
        <begin position="537"/>
        <end position="631"/>
    </location>
</feature>
<feature type="active site" evidence="15">
    <location>
        <position position="414"/>
    </location>
</feature>
<dbReference type="InterPro" id="IPR024055">
    <property type="entry name" value="TIF2_asu_C"/>
</dbReference>
<dbReference type="Gene3D" id="1.50.40.10">
    <property type="entry name" value="Mitochondrial carrier domain"/>
    <property type="match status" value="2"/>
</dbReference>
<keyword evidence="8 16" id="KW-0812">Transmembrane</keyword>
<keyword evidence="7" id="KW-0597">Phosphoprotein</keyword>
<dbReference type="FunFam" id="3.30.70.1130:FF:000001">
    <property type="entry name" value="Eukaryotic translation initiation factor 2 subunit 1"/>
    <property type="match status" value="1"/>
</dbReference>
<feature type="compositionally biased region" description="Polar residues" evidence="17">
    <location>
        <begin position="704"/>
        <end position="713"/>
    </location>
</feature>
<comment type="caution">
    <text evidence="20">The sequence shown here is derived from an EMBL/GenBank/DDBJ whole genome shotgun (WGS) entry which is preliminary data.</text>
</comment>
<dbReference type="PRINTS" id="PR00727">
    <property type="entry name" value="LEADERPTASE"/>
</dbReference>
<dbReference type="Proteomes" id="UP000319160">
    <property type="component" value="Unassembled WGS sequence"/>
</dbReference>
<dbReference type="InterPro" id="IPR003029">
    <property type="entry name" value="S1_domain"/>
</dbReference>
<evidence type="ECO:0000256" key="2">
    <source>
        <dbReference type="ARBA" id="ARBA00004514"/>
    </source>
</evidence>
<dbReference type="GO" id="GO:0005850">
    <property type="term" value="C:eukaryotic translation initiation factor 2 complex"/>
    <property type="evidence" value="ECO:0007669"/>
    <property type="project" value="TreeGrafter"/>
</dbReference>
<keyword evidence="5" id="KW-0963">Cytoplasm</keyword>
<dbReference type="GO" id="GO:0003723">
    <property type="term" value="F:RNA binding"/>
    <property type="evidence" value="ECO:0007669"/>
    <property type="project" value="UniProtKB-KW"/>
</dbReference>
<keyword evidence="10" id="KW-0694">RNA-binding</keyword>
<dbReference type="Gene3D" id="1.10.150.190">
    <property type="entry name" value="Translation initiation factor 2, subunit 1, domain 2"/>
    <property type="match status" value="1"/>
</dbReference>
<dbReference type="SUPFAM" id="SSF103506">
    <property type="entry name" value="Mitochondrial carrier"/>
    <property type="match status" value="1"/>
</dbReference>
<name>A0A553HQD1_9PEZI</name>
<dbReference type="GO" id="GO:0016020">
    <property type="term" value="C:membrane"/>
    <property type="evidence" value="ECO:0007669"/>
    <property type="project" value="UniProtKB-SubCell"/>
</dbReference>
<dbReference type="GO" id="GO:0006465">
    <property type="term" value="P:signal peptide processing"/>
    <property type="evidence" value="ECO:0007669"/>
    <property type="project" value="InterPro"/>
</dbReference>
<dbReference type="STRING" id="2512241.A0A553HQD1"/>
<dbReference type="GO" id="GO:0033290">
    <property type="term" value="C:eukaryotic 48S preinitiation complex"/>
    <property type="evidence" value="ECO:0007669"/>
    <property type="project" value="TreeGrafter"/>
</dbReference>
<dbReference type="Gene3D" id="3.30.70.1130">
    <property type="entry name" value="EIF_2_alpha"/>
    <property type="match status" value="1"/>
</dbReference>
<dbReference type="PROSITE" id="PS50920">
    <property type="entry name" value="SOLCAR"/>
    <property type="match status" value="2"/>
</dbReference>
<protein>
    <recommendedName>
        <fullName evidence="4">Eukaryotic translation initiation factor 2 subunit alpha</fullName>
    </recommendedName>
</protein>
<evidence type="ECO:0000256" key="13">
    <source>
        <dbReference type="ARBA" id="ARBA00023136"/>
    </source>
</evidence>
<dbReference type="InterPro" id="IPR012340">
    <property type="entry name" value="NA-bd_OB-fold"/>
</dbReference>
<evidence type="ECO:0000256" key="16">
    <source>
        <dbReference type="PROSITE-ProRule" id="PRU00282"/>
    </source>
</evidence>
<dbReference type="SUPFAM" id="SSF51306">
    <property type="entry name" value="LexA/Signal peptidase"/>
    <property type="match status" value="1"/>
</dbReference>
<organism evidence="20 21">
    <name type="scientific">Xylaria flabelliformis</name>
    <dbReference type="NCBI Taxonomy" id="2512241"/>
    <lineage>
        <taxon>Eukaryota</taxon>
        <taxon>Fungi</taxon>
        <taxon>Dikarya</taxon>
        <taxon>Ascomycota</taxon>
        <taxon>Pezizomycotina</taxon>
        <taxon>Sordariomycetes</taxon>
        <taxon>Xylariomycetidae</taxon>
        <taxon>Xylariales</taxon>
        <taxon>Xylariaceae</taxon>
        <taxon>Xylaria</taxon>
    </lineage>
</organism>
<evidence type="ECO:0000256" key="12">
    <source>
        <dbReference type="ARBA" id="ARBA00022989"/>
    </source>
</evidence>
<keyword evidence="9" id="KW-0496">Mitochondrion</keyword>
<dbReference type="Gene3D" id="2.10.109.10">
    <property type="entry name" value="Umud Fragment, subunit A"/>
    <property type="match status" value="1"/>
</dbReference>
<gene>
    <name evidence="20" type="ORF">FHL15_008896</name>
</gene>
<feature type="compositionally biased region" description="Low complexity" evidence="17">
    <location>
        <begin position="714"/>
        <end position="728"/>
    </location>
</feature>
<dbReference type="InterPro" id="IPR018108">
    <property type="entry name" value="MCP_transmembrane"/>
</dbReference>
<comment type="similarity">
    <text evidence="3">Belongs to the eIF-2-alpha family.</text>
</comment>
<dbReference type="InterPro" id="IPR011488">
    <property type="entry name" value="TIF_2_asu"/>
</dbReference>
<evidence type="ECO:0000256" key="5">
    <source>
        <dbReference type="ARBA" id="ARBA00022490"/>
    </source>
</evidence>
<reference evidence="21" key="1">
    <citation type="submission" date="2019-06" db="EMBL/GenBank/DDBJ databases">
        <title>Draft genome sequence of the griseofulvin-producing fungus Xylaria cubensis strain G536.</title>
        <authorList>
            <person name="Mead M.E."/>
            <person name="Raja H.A."/>
            <person name="Steenwyk J.L."/>
            <person name="Knowles S.L."/>
            <person name="Oberlies N.H."/>
            <person name="Rokas A."/>
        </authorList>
    </citation>
    <scope>NUCLEOTIDE SEQUENCE [LARGE SCALE GENOMIC DNA]</scope>
    <source>
        <strain evidence="21">G536</strain>
    </source>
</reference>
<evidence type="ECO:0000256" key="14">
    <source>
        <dbReference type="ARBA" id="ARBA00060206"/>
    </source>
</evidence>